<gene>
    <name evidence="1" type="ORF">HMPREF9021_01756</name>
</gene>
<sequence>MLKSYRFFKTQEDWDNEVAQTAAKLKQNTGKSDLGAFALEVVANRLKKYPYAYQEFGVYWWAVKQELIEANYSFDADNVDAEMVAEYRGKTPAHTIVAAEKFSAMYRQTYFKGNTKFTLEEDDNREYVLYDEEMEEKI</sequence>
<reference evidence="1 2" key="1">
    <citation type="submission" date="2010-03" db="EMBL/GenBank/DDBJ databases">
        <authorList>
            <consortium name="The Broad Institute Genome Sequencing Platform"/>
            <person name="Ward D."/>
            <person name="Earl A."/>
            <person name="Feldgarden M."/>
            <person name="Gevers D."/>
            <person name="Young S."/>
            <person name="Zeng Q."/>
            <person name="Koehrsen M."/>
            <person name="Alvarado L."/>
            <person name="Berlin A.M."/>
            <person name="Borenstein D."/>
            <person name="Chapman S.B."/>
            <person name="Chen Z."/>
            <person name="Engels R."/>
            <person name="Freedman E."/>
            <person name="Gellesch M."/>
            <person name="Goldberg J."/>
            <person name="Griggs A."/>
            <person name="Gujja S."/>
            <person name="Heilman E.R."/>
            <person name="Heiman D.I."/>
            <person name="Hepburn T.A."/>
            <person name="Howarth C."/>
            <person name="Jen D."/>
            <person name="Larson L."/>
            <person name="Mehta T."/>
            <person name="Park D."/>
            <person name="Pearson M."/>
            <person name="Richards J."/>
            <person name="Roberts A."/>
            <person name="Saif S."/>
            <person name="Shea T.D."/>
            <person name="Shenoy N."/>
            <person name="Sisk P."/>
            <person name="Stolte C."/>
            <person name="Sykes S.N."/>
            <person name="Walk T."/>
            <person name="White J."/>
            <person name="Yandava C."/>
            <person name="Izard J."/>
            <person name="Baranova O.V."/>
            <person name="Blanton J.M."/>
            <person name="Tanner A.C."/>
            <person name="Dewhirst F."/>
            <person name="Haas B."/>
            <person name="Nusbaum C."/>
            <person name="Birren B."/>
        </authorList>
    </citation>
    <scope>NUCLEOTIDE SEQUENCE [LARGE SCALE GENOMIC DNA]</scope>
    <source>
        <strain evidence="1 2">ATCC 29453</strain>
    </source>
</reference>
<dbReference type="Proteomes" id="UP000017813">
    <property type="component" value="Unassembled WGS sequence"/>
</dbReference>
<dbReference type="HOGENOM" id="CLU_1863232_0_0_4"/>
<reference evidence="1 2" key="2">
    <citation type="submission" date="2011-10" db="EMBL/GenBank/DDBJ databases">
        <title>The Genome Sequence of Simonsiella muelleri ATCC 29453.</title>
        <authorList>
            <consortium name="The Broad Institute Genome Sequencing Platform"/>
            <consortium name="The Broad Institute Genome Sequencing Center for Infectious Disease"/>
            <person name="Earl A."/>
            <person name="Ward D."/>
            <person name="Feldgarden M."/>
            <person name="Gevers D."/>
            <person name="Izard J."/>
            <person name="Baranova O.V."/>
            <person name="Blanton J.M."/>
            <person name="Tanner A.C."/>
            <person name="Dewhirst F."/>
            <person name="Young S.K."/>
            <person name="Zeng Q."/>
            <person name="Gargeya S."/>
            <person name="Fitzgerald M."/>
            <person name="Haas B."/>
            <person name="Abouelleil A."/>
            <person name="Alvarado L."/>
            <person name="Arachchi H.M."/>
            <person name="Berlin A."/>
            <person name="Brown A."/>
            <person name="Chapman S.B."/>
            <person name="Chen Z."/>
            <person name="Dunbar C."/>
            <person name="Freedman E."/>
            <person name="Gearin G."/>
            <person name="Goldberg J."/>
            <person name="Griggs A."/>
            <person name="Gujja S."/>
            <person name="Heiman D."/>
            <person name="Howarth C."/>
            <person name="Larson L."/>
            <person name="Lui A."/>
            <person name="MacDonald P.J.P."/>
            <person name="Montmayeur A."/>
            <person name="Murphy C."/>
            <person name="Neiman D."/>
            <person name="Pearson M."/>
            <person name="Priest M."/>
            <person name="Roberts A."/>
            <person name="Saif S."/>
            <person name="Shea T."/>
            <person name="Shenoy N."/>
            <person name="Sisk P."/>
            <person name="Stolte C."/>
            <person name="Sykes S."/>
            <person name="Wortman J."/>
            <person name="Nusbaum C."/>
            <person name="Birren B."/>
        </authorList>
    </citation>
    <scope>NUCLEOTIDE SEQUENCE [LARGE SCALE GENOMIC DNA]</scope>
    <source>
        <strain evidence="1 2">ATCC 29453</strain>
    </source>
</reference>
<accession>V9HBE3</accession>
<name>V9HBE3_9NEIS</name>
<evidence type="ECO:0000313" key="2">
    <source>
        <dbReference type="Proteomes" id="UP000017813"/>
    </source>
</evidence>
<proteinExistence type="predicted"/>
<dbReference type="AlphaFoldDB" id="V9HBE3"/>
<dbReference type="RefSeq" id="WP_002642162.1">
    <property type="nucleotide sequence ID" value="NZ_CP019448.1"/>
</dbReference>
<dbReference type="eggNOG" id="ENOG50337FX">
    <property type="taxonomic scope" value="Bacteria"/>
</dbReference>
<keyword evidence="2" id="KW-1185">Reference proteome</keyword>
<organism evidence="1 2">
    <name type="scientific">Simonsiella muelleri ATCC 29453</name>
    <dbReference type="NCBI Taxonomy" id="641147"/>
    <lineage>
        <taxon>Bacteria</taxon>
        <taxon>Pseudomonadati</taxon>
        <taxon>Pseudomonadota</taxon>
        <taxon>Betaproteobacteria</taxon>
        <taxon>Neisseriales</taxon>
        <taxon>Neisseriaceae</taxon>
        <taxon>Simonsiella</taxon>
    </lineage>
</organism>
<dbReference type="EMBL" id="ADCY02000035">
    <property type="protein sequence ID" value="EFG30469.1"/>
    <property type="molecule type" value="Genomic_DNA"/>
</dbReference>
<dbReference type="STRING" id="641147.HMPREF9021_01756"/>
<protein>
    <submittedName>
        <fullName evidence="1">Uncharacterized protein</fullName>
    </submittedName>
</protein>
<dbReference type="KEGG" id="smur:BWP33_08265"/>
<evidence type="ECO:0000313" key="1">
    <source>
        <dbReference type="EMBL" id="EFG30469.1"/>
    </source>
</evidence>
<comment type="caution">
    <text evidence="1">The sequence shown here is derived from an EMBL/GenBank/DDBJ whole genome shotgun (WGS) entry which is preliminary data.</text>
</comment>
<dbReference type="OrthoDB" id="9151442at2"/>